<dbReference type="Proteomes" id="UP000077628">
    <property type="component" value="Unassembled WGS sequence"/>
</dbReference>
<dbReference type="EMBL" id="LUUK01000202">
    <property type="protein sequence ID" value="OAI14242.1"/>
    <property type="molecule type" value="Genomic_DNA"/>
</dbReference>
<dbReference type="STRING" id="702114.A1355_00665"/>
<comment type="caution">
    <text evidence="1">The sequence shown here is derived from an EMBL/GenBank/DDBJ whole genome shotgun (WGS) entry which is preliminary data.</text>
</comment>
<sequence length="282" mass="32331">MNSNLGFFAVLNWALFVLHFCKKQGLVPYLEFTTKNYSDPVLGRDWFKYYFSNRAMSAAGFAAEYRPWLVTKVRRIRDLRMPGWCFHDLSLEQAGEIFREYIEFNPVISAEVEAFVAEHFAGKYVLGVHFRGTDKVVEAPQVAWAYCEQTIRNFLADHPSVDVLFVASDESRFIQYMLEKFPDIAVVSHQDHFRSDGIKAIHSLDGGGDNYSKGFDALVNSLLLSKCDALIRSSSFLSAWASIFNPKVPVVLLNKPLEDALWFPEVEIMKRSLDHYLPDFTE</sequence>
<proteinExistence type="predicted"/>
<name>A0A177N8N4_9GAMM</name>
<dbReference type="Gene3D" id="3.40.50.11350">
    <property type="match status" value="1"/>
</dbReference>
<keyword evidence="2" id="KW-1185">Reference proteome</keyword>
<dbReference type="InterPro" id="IPR008716">
    <property type="entry name" value="NodZ"/>
</dbReference>
<accession>A0A177N8N4</accession>
<dbReference type="Pfam" id="PF05830">
    <property type="entry name" value="NodZ"/>
    <property type="match status" value="1"/>
</dbReference>
<organism evidence="1 2">
    <name type="scientific">Methylomonas koyamae</name>
    <dbReference type="NCBI Taxonomy" id="702114"/>
    <lineage>
        <taxon>Bacteria</taxon>
        <taxon>Pseudomonadati</taxon>
        <taxon>Pseudomonadota</taxon>
        <taxon>Gammaproteobacteria</taxon>
        <taxon>Methylococcales</taxon>
        <taxon>Methylococcaceae</taxon>
        <taxon>Methylomonas</taxon>
    </lineage>
</organism>
<dbReference type="GO" id="GO:0009312">
    <property type="term" value="P:oligosaccharide biosynthetic process"/>
    <property type="evidence" value="ECO:0007669"/>
    <property type="project" value="InterPro"/>
</dbReference>
<evidence type="ECO:0000313" key="2">
    <source>
        <dbReference type="Proteomes" id="UP000077628"/>
    </source>
</evidence>
<dbReference type="AlphaFoldDB" id="A0A177N8N4"/>
<protein>
    <recommendedName>
        <fullName evidence="3">Glycosyl transferase family 11</fullName>
    </recommendedName>
</protein>
<dbReference type="GO" id="GO:0016758">
    <property type="term" value="F:hexosyltransferase activity"/>
    <property type="evidence" value="ECO:0007669"/>
    <property type="project" value="InterPro"/>
</dbReference>
<reference evidence="2" key="1">
    <citation type="submission" date="2016-03" db="EMBL/GenBank/DDBJ databases">
        <authorList>
            <person name="Heylen K."/>
            <person name="De Vos P."/>
            <person name="Vekeman B."/>
        </authorList>
    </citation>
    <scope>NUCLEOTIDE SEQUENCE [LARGE SCALE GENOMIC DNA]</scope>
    <source>
        <strain evidence="2">R-45383</strain>
    </source>
</reference>
<gene>
    <name evidence="1" type="ORF">A1355_00665</name>
</gene>
<evidence type="ECO:0008006" key="3">
    <source>
        <dbReference type="Google" id="ProtNLM"/>
    </source>
</evidence>
<evidence type="ECO:0000313" key="1">
    <source>
        <dbReference type="EMBL" id="OAI14242.1"/>
    </source>
</evidence>